<evidence type="ECO:0000313" key="14">
    <source>
        <dbReference type="Proteomes" id="UP000186922"/>
    </source>
</evidence>
<dbReference type="SUPFAM" id="SSF53187">
    <property type="entry name" value="Zn-dependent exopeptidases"/>
    <property type="match status" value="1"/>
</dbReference>
<evidence type="ECO:0000256" key="7">
    <source>
        <dbReference type="ARBA" id="ARBA00022679"/>
    </source>
</evidence>
<protein>
    <recommendedName>
        <fullName evidence="5">Glutaminyl-peptide cyclotransferase</fullName>
        <ecNumber evidence="4">2.3.2.5</ecNumber>
    </recommendedName>
</protein>
<accession>A0A1D1VBR3</accession>
<dbReference type="Proteomes" id="UP000186922">
    <property type="component" value="Unassembled WGS sequence"/>
</dbReference>
<dbReference type="InterPro" id="IPR007484">
    <property type="entry name" value="Peptidase_M28"/>
</dbReference>
<evidence type="ECO:0000256" key="8">
    <source>
        <dbReference type="ARBA" id="ARBA00022723"/>
    </source>
</evidence>
<keyword evidence="6" id="KW-0964">Secreted</keyword>
<name>A0A1D1VBR3_RAMVA</name>
<comment type="similarity">
    <text evidence="3">Belongs to the glutaminyl-peptide cyclotransferase family.</text>
</comment>
<evidence type="ECO:0000256" key="1">
    <source>
        <dbReference type="ARBA" id="ARBA00000001"/>
    </source>
</evidence>
<keyword evidence="7" id="KW-0808">Transferase</keyword>
<comment type="subcellular location">
    <subcellularLocation>
        <location evidence="2">Secreted</location>
    </subcellularLocation>
</comment>
<evidence type="ECO:0000256" key="5">
    <source>
        <dbReference type="ARBA" id="ARBA00016861"/>
    </source>
</evidence>
<keyword evidence="9" id="KW-0862">Zinc</keyword>
<sequence>MCVGDSKTLLRRLLVLYASGLAGRTFGQFSHASSHWRQLRQNRQMNILSETSMTNAARLVTTNDFKTYLNPILVPRVSGTQGNADVRTYITNTLTTLGYAIEHDTFVGSPPAPFFPTSFTNIIATLNPLAPRRLVLACHYDSKFFKDAVFVGATDSAVPCAMILHLAASLNDALKGPRRTQDVTLQLIFFDGEEAFADWTPTDSIYGSKHLAEKMEASNQLSGIDLMVLLDLIGGPRITFRNFFPETSNSYERMSVAENVLRSGNMLKSAGRQGNMFQPGLVESWFRVEDDHLPFQQRGVPILHLIPLPFPAVWHTPADDASHLDFDSIDDLNAILRVFVCEYLDLSL</sequence>
<reference evidence="13 14" key="1">
    <citation type="journal article" date="2016" name="Nat. Commun.">
        <title>Extremotolerant tardigrade genome and improved radiotolerance of human cultured cells by tardigrade-unique protein.</title>
        <authorList>
            <person name="Hashimoto T."/>
            <person name="Horikawa D.D."/>
            <person name="Saito Y."/>
            <person name="Kuwahara H."/>
            <person name="Kozuka-Hata H."/>
            <person name="Shin-I T."/>
            <person name="Minakuchi Y."/>
            <person name="Ohishi K."/>
            <person name="Motoyama A."/>
            <person name="Aizu T."/>
            <person name="Enomoto A."/>
            <person name="Kondo K."/>
            <person name="Tanaka S."/>
            <person name="Hara Y."/>
            <person name="Koshikawa S."/>
            <person name="Sagara H."/>
            <person name="Miura T."/>
            <person name="Yokobori S."/>
            <person name="Miyagawa K."/>
            <person name="Suzuki Y."/>
            <person name="Kubo T."/>
            <person name="Oyama M."/>
            <person name="Kohara Y."/>
            <person name="Fujiyama A."/>
            <person name="Arakawa K."/>
            <person name="Katayama T."/>
            <person name="Toyoda A."/>
            <person name="Kunieda T."/>
        </authorList>
    </citation>
    <scope>NUCLEOTIDE SEQUENCE [LARGE SCALE GENOMIC DNA]</scope>
    <source>
        <strain evidence="13 14">YOKOZUNA-1</strain>
    </source>
</reference>
<comment type="catalytic activity">
    <reaction evidence="1">
        <text>N-terminal L-glutaminyl-[peptide] = N-terminal 5-oxo-L-prolyl-[peptide] + NH4(+)</text>
        <dbReference type="Rhea" id="RHEA:23652"/>
        <dbReference type="Rhea" id="RHEA-COMP:11736"/>
        <dbReference type="Rhea" id="RHEA-COMP:11846"/>
        <dbReference type="ChEBI" id="CHEBI:28938"/>
        <dbReference type="ChEBI" id="CHEBI:64722"/>
        <dbReference type="ChEBI" id="CHEBI:87215"/>
        <dbReference type="EC" id="2.3.2.5"/>
    </reaction>
</comment>
<evidence type="ECO:0000256" key="6">
    <source>
        <dbReference type="ARBA" id="ARBA00022525"/>
    </source>
</evidence>
<dbReference type="STRING" id="947166.A0A1D1VBR3"/>
<dbReference type="CDD" id="cd03880">
    <property type="entry name" value="M28_QC_like"/>
    <property type="match status" value="1"/>
</dbReference>
<organism evidence="13 14">
    <name type="scientific">Ramazzottius varieornatus</name>
    <name type="common">Water bear</name>
    <name type="synonym">Tardigrade</name>
    <dbReference type="NCBI Taxonomy" id="947166"/>
    <lineage>
        <taxon>Eukaryota</taxon>
        <taxon>Metazoa</taxon>
        <taxon>Ecdysozoa</taxon>
        <taxon>Tardigrada</taxon>
        <taxon>Eutardigrada</taxon>
        <taxon>Parachela</taxon>
        <taxon>Hypsibioidea</taxon>
        <taxon>Ramazzottiidae</taxon>
        <taxon>Ramazzottius</taxon>
    </lineage>
</organism>
<evidence type="ECO:0000259" key="12">
    <source>
        <dbReference type="Pfam" id="PF04389"/>
    </source>
</evidence>
<gene>
    <name evidence="13" type="primary">RvY_10120-1</name>
    <name evidence="13" type="synonym">RvY_10120.1</name>
    <name evidence="13" type="ORF">RvY_10120</name>
</gene>
<keyword evidence="11" id="KW-0012">Acyltransferase</keyword>
<dbReference type="Gene3D" id="3.40.630.10">
    <property type="entry name" value="Zn peptidases"/>
    <property type="match status" value="1"/>
</dbReference>
<keyword evidence="10" id="KW-1015">Disulfide bond</keyword>
<evidence type="ECO:0000256" key="2">
    <source>
        <dbReference type="ARBA" id="ARBA00004613"/>
    </source>
</evidence>
<dbReference type="EMBL" id="BDGG01000005">
    <property type="protein sequence ID" value="GAU99074.1"/>
    <property type="molecule type" value="Genomic_DNA"/>
</dbReference>
<evidence type="ECO:0000256" key="4">
    <source>
        <dbReference type="ARBA" id="ARBA00012012"/>
    </source>
</evidence>
<evidence type="ECO:0000256" key="11">
    <source>
        <dbReference type="ARBA" id="ARBA00023315"/>
    </source>
</evidence>
<evidence type="ECO:0000256" key="3">
    <source>
        <dbReference type="ARBA" id="ARBA00006014"/>
    </source>
</evidence>
<evidence type="ECO:0000313" key="13">
    <source>
        <dbReference type="EMBL" id="GAU99074.1"/>
    </source>
</evidence>
<dbReference type="PANTHER" id="PTHR12283">
    <property type="entry name" value="GLUTAMINYL-PEPTIDE CYCLOTRANSFERASE"/>
    <property type="match status" value="1"/>
</dbReference>
<dbReference type="AlphaFoldDB" id="A0A1D1VBR3"/>
<dbReference type="InterPro" id="IPR037457">
    <property type="entry name" value="M28_QC"/>
</dbReference>
<proteinExistence type="inferred from homology"/>
<comment type="caution">
    <text evidence="13">The sequence shown here is derived from an EMBL/GenBank/DDBJ whole genome shotgun (WGS) entry which is preliminary data.</text>
</comment>
<dbReference type="GO" id="GO:0005576">
    <property type="term" value="C:extracellular region"/>
    <property type="evidence" value="ECO:0007669"/>
    <property type="project" value="UniProtKB-SubCell"/>
</dbReference>
<feature type="domain" description="Peptidase M28" evidence="12">
    <location>
        <begin position="121"/>
        <end position="339"/>
    </location>
</feature>
<dbReference type="GO" id="GO:0008270">
    <property type="term" value="F:zinc ion binding"/>
    <property type="evidence" value="ECO:0007669"/>
    <property type="project" value="TreeGrafter"/>
</dbReference>
<keyword evidence="8" id="KW-0479">Metal-binding</keyword>
<evidence type="ECO:0000256" key="9">
    <source>
        <dbReference type="ARBA" id="ARBA00022833"/>
    </source>
</evidence>
<dbReference type="InterPro" id="IPR040234">
    <property type="entry name" value="QC/QCL"/>
</dbReference>
<dbReference type="Pfam" id="PF04389">
    <property type="entry name" value="Peptidase_M28"/>
    <property type="match status" value="1"/>
</dbReference>
<dbReference type="FunFam" id="3.40.630.10:FF:000029">
    <property type="entry name" value="Glutaminyl-peptide cyclotransferase"/>
    <property type="match status" value="1"/>
</dbReference>
<dbReference type="OrthoDB" id="3907302at2759"/>
<dbReference type="GO" id="GO:0016603">
    <property type="term" value="F:glutaminyl-peptide cyclotransferase activity"/>
    <property type="evidence" value="ECO:0007669"/>
    <property type="project" value="UniProtKB-EC"/>
</dbReference>
<keyword evidence="14" id="KW-1185">Reference proteome</keyword>
<dbReference type="EC" id="2.3.2.5" evidence="4"/>
<dbReference type="PANTHER" id="PTHR12283:SF6">
    <property type="entry name" value="GLUTAMINYL-PEPTIDE CYCLOTRANSFERASE-RELATED"/>
    <property type="match status" value="1"/>
</dbReference>
<evidence type="ECO:0000256" key="10">
    <source>
        <dbReference type="ARBA" id="ARBA00023157"/>
    </source>
</evidence>